<evidence type="ECO:0000256" key="7">
    <source>
        <dbReference type="ARBA" id="ARBA00022989"/>
    </source>
</evidence>
<feature type="region of interest" description="Disordered" evidence="10">
    <location>
        <begin position="214"/>
        <end position="243"/>
    </location>
</feature>
<dbReference type="PROSITE" id="PS51382">
    <property type="entry name" value="SPX"/>
    <property type="match status" value="2"/>
</dbReference>
<dbReference type="Pfam" id="PF03124">
    <property type="entry name" value="EXS"/>
    <property type="match status" value="2"/>
</dbReference>
<feature type="transmembrane region" description="Helical" evidence="11">
    <location>
        <begin position="617"/>
        <end position="637"/>
    </location>
</feature>
<feature type="transmembrane region" description="Helical" evidence="11">
    <location>
        <begin position="1436"/>
        <end position="1454"/>
    </location>
</feature>
<evidence type="ECO:0000256" key="5">
    <source>
        <dbReference type="ARBA" id="ARBA00022592"/>
    </source>
</evidence>
<evidence type="ECO:0000256" key="6">
    <source>
        <dbReference type="ARBA" id="ARBA00022692"/>
    </source>
</evidence>
<keyword evidence="4" id="KW-1003">Cell membrane</keyword>
<dbReference type="Pfam" id="PF03105">
    <property type="entry name" value="SPX"/>
    <property type="match status" value="2"/>
</dbReference>
<evidence type="ECO:0000313" key="15">
    <source>
        <dbReference type="EMBL" id="VDC60410.1"/>
    </source>
</evidence>
<evidence type="ECO:0000313" key="14">
    <source>
        <dbReference type="EMBL" id="CAG7862154.1"/>
    </source>
</evidence>
<reference evidence="15" key="1">
    <citation type="submission" date="2018-11" db="EMBL/GenBank/DDBJ databases">
        <authorList>
            <consortium name="Genoscope - CEA"/>
            <person name="William W."/>
        </authorList>
    </citation>
    <scope>NUCLEOTIDE SEQUENCE</scope>
</reference>
<evidence type="ECO:0008006" key="16">
    <source>
        <dbReference type="Google" id="ProtNLM"/>
    </source>
</evidence>
<sequence>MKFGKEFSSQIVPEWHEAYMDYEYLKSLLKDITKFKRKNNPHGQHLRRKLTVYRTFSGLLSKSGRKRHPHGGAPISPFSDSDDDIEEGLKSAPILVHSASHGYETTFLMAAEAGGEYETVFFRRLDDEFNKVETFYKEKVEEVMKEAVMLNKQMDALIAFGVKVEHPDGWPWKERTVEMTRLASDVDISAAAVAASTPAGARSTKLGAQALEAIQEGGSSSTGKSDEDEDDDDKEKEEEKVVYDTAASDISRLSAARPSPIEVLDRVKINNTKETPRSTIKSVLKPSNPELKFSRDNLKRVEEKLRRAFVEFYHKLRLLKSYSFLNVLAFSKILKKYDKVSSRNATKSYMKMVDNSYLGGSDEVIRLMERVEATFIKHFTNANRTKGMNILRPKAKRERHRITFSTGFLGGCMFSLVVALFAIIRTRNILQEEGQKQYMNTMFPLYSLFGFIVLHILMYAANIYYWTRYRVNYSFIFGFKQGTELRYRQVLLVGFSIGVLALLCVIANLDMEVDPETNDYKGLTELLPLILLIVISYITWVCLPFNIFYRSSRLFFLTCLFHCLAAPLYKVTLPDFLLGDQLTSQVQALRSVQFYICHYGWGDYKLRQNTCTDSDTYNAFLFIVAVVPYVCRLLQCLRRLFEEKNAEQGYNGIKYFLTIVAVCLRTAYSVDKDNQFVWRMLAGIFSAIAAIFCTYWDLVLDWGLLNRTSKNRWLRDKLLIPQKKVYFIAMTVLDFNFSFMHRQTMVAVVASLEIIRRGIWNFFRLENEHLNNVGKYRAFKTCQMLQLNSSSWSKKKTGLYNSRAIKIKEEMLISRLIPSFRSHKPTWIVVAAKENMTSQRTMISDLLPLPLYCTSENTNEILVRFQTHKQPKKTKSLDFRQEIMKFGKEFSSQMVPEWHEAYMDYNHLKSLLKEIVKFKRKNNPPHGHGHHLHRKLTIYRTFSGLLAKSGRKRHPHGHGGAQIGPFSDSDDDIEEGIKSAPILVHSASHGYETTFLMAAEEGGEYETVFFRRLDDEFNKVEKFYKEKVEEVMKEAVMLNKQMDALIAFRVKVEHPDGWPWEERTVEMTRLASNVDISAAAVAASTPAGARSMKLGAQALEAIQEGGSSKAGKSDEDEDEDDVEKEEDKVVFEDISRLNAVRPSSIEVLDRVKINNTKETPRSTIKHVLKSSNPEMKFSRDNLRRVEEKLRRAFVEFYQKLRLLKSYSFLNVLAFSKILKKYDKVTSRNATKSYMKMIDNSYLGGSDEVIRLMERVEATFIKHFTNANRTKGMNILRPQAQRERHRITFSTGFLGGCMFSLVVALFAIIRTRNILQEDGHKKYMNTMFPLYSLFGFIVLHILMYAANIYYWRRYRVNYSFIFGFKQGTELSYRQVLLVGFSIGVLALLCVIANLDMEVDPETNDYKALTELLPLILLIVMFIVLVLPFNIFYRSSRLFFLTCLIHCLAAPLYKVTLPDFLLGDQLTSQVQALRSVQFYICHYGWGDYKLRQNTCTDSDTYNAFLFIVAVVPYVCRLLQCLRRLFEEKNAEQGYNGIKYFLTIVAVCLRTAYSVDKDNQFVWRMLAGIFSAIAAIFCTYWDLVLDWGLLNRTSKNRWLRDKLLIPQKKVYFIAMILNVLLRFAWVQTVLDFNFSFMHKQTMVAVVASLEIIRRGIWNFFRLENEHLNNVGKYRAFKTVPLPFNYDEDDDKDN</sequence>
<feature type="transmembrane region" description="Helical" evidence="11">
    <location>
        <begin position="1371"/>
        <end position="1393"/>
    </location>
</feature>
<feature type="transmembrane region" description="Helical" evidence="11">
    <location>
        <begin position="680"/>
        <end position="705"/>
    </location>
</feature>
<dbReference type="Gramene" id="A09p26210.2_BraZ1">
    <property type="protein sequence ID" value="A09p26210.2_BraZ1.CDS"/>
    <property type="gene ID" value="A09g26210.2_BraZ1"/>
</dbReference>
<keyword evidence="3" id="KW-0813">Transport</keyword>
<feature type="transmembrane region" description="Helical" evidence="11">
    <location>
        <begin position="1501"/>
        <end position="1523"/>
    </location>
</feature>
<keyword evidence="6 11" id="KW-0812">Transmembrane</keyword>
<keyword evidence="7 11" id="KW-1133">Transmembrane helix</keyword>
<feature type="transmembrane region" description="Helical" evidence="11">
    <location>
        <begin position="444"/>
        <end position="466"/>
    </location>
</feature>
<feature type="transmembrane region" description="Helical" evidence="11">
    <location>
        <begin position="529"/>
        <end position="547"/>
    </location>
</feature>
<feature type="region of interest" description="Disordered" evidence="10">
    <location>
        <begin position="1103"/>
        <end position="1125"/>
    </location>
</feature>
<feature type="transmembrane region" description="Helical" evidence="11">
    <location>
        <begin position="1558"/>
        <end position="1586"/>
    </location>
</feature>
<dbReference type="GO" id="GO:0006817">
    <property type="term" value="P:phosphate ion transport"/>
    <property type="evidence" value="ECO:0007669"/>
    <property type="project" value="UniProtKB-KW"/>
</dbReference>
<evidence type="ECO:0000256" key="4">
    <source>
        <dbReference type="ARBA" id="ARBA00022475"/>
    </source>
</evidence>
<evidence type="ECO:0000256" key="1">
    <source>
        <dbReference type="ARBA" id="ARBA00004651"/>
    </source>
</evidence>
<evidence type="ECO:0000259" key="12">
    <source>
        <dbReference type="PROSITE" id="PS51380"/>
    </source>
</evidence>
<protein>
    <recommendedName>
        <fullName evidence="16">PHO1</fullName>
    </recommendedName>
</protein>
<evidence type="ECO:0000256" key="8">
    <source>
        <dbReference type="ARBA" id="ARBA00023136"/>
    </source>
</evidence>
<accession>A0A3P5YG11</accession>
<gene>
    <name evidence="15" type="ORF">BRAA09T38021Z</name>
    <name evidence="14" type="ORF">BRAPAZ1V2_A09P26210.2</name>
</gene>
<comment type="subcellular location">
    <subcellularLocation>
        <location evidence="1">Cell membrane</location>
        <topology evidence="1">Multi-pass membrane protein</topology>
    </subcellularLocation>
</comment>
<feature type="transmembrane region" description="Helical" evidence="11">
    <location>
        <begin position="1413"/>
        <end position="1431"/>
    </location>
</feature>
<feature type="transmembrane region" description="Helical" evidence="11">
    <location>
        <begin position="1535"/>
        <end position="1552"/>
    </location>
</feature>
<keyword evidence="8 11" id="KW-0472">Membrane</keyword>
<dbReference type="Proteomes" id="UP000694005">
    <property type="component" value="Chromosome A09"/>
</dbReference>
<evidence type="ECO:0000256" key="10">
    <source>
        <dbReference type="SAM" id="MobiDB-lite"/>
    </source>
</evidence>
<comment type="similarity">
    <text evidence="2">Belongs to the SYG1 (TC 2.A.94) family.</text>
</comment>
<feature type="domain" description="SPX" evidence="13">
    <location>
        <begin position="884"/>
        <end position="1235"/>
    </location>
</feature>
<feature type="region of interest" description="Disordered" evidence="10">
    <location>
        <begin position="61"/>
        <end position="80"/>
    </location>
</feature>
<dbReference type="InterPro" id="IPR004342">
    <property type="entry name" value="EXS_C"/>
</dbReference>
<feature type="transmembrane region" description="Helical" evidence="11">
    <location>
        <begin position="487"/>
        <end position="509"/>
    </location>
</feature>
<feature type="transmembrane region" description="Helical" evidence="11">
    <location>
        <begin position="1328"/>
        <end position="1350"/>
    </location>
</feature>
<evidence type="ECO:0000256" key="2">
    <source>
        <dbReference type="ARBA" id="ARBA00009665"/>
    </source>
</evidence>
<proteinExistence type="inferred from homology"/>
<organism evidence="15">
    <name type="scientific">Brassica campestris</name>
    <name type="common">Field mustard</name>
    <dbReference type="NCBI Taxonomy" id="3711"/>
    <lineage>
        <taxon>Eukaryota</taxon>
        <taxon>Viridiplantae</taxon>
        <taxon>Streptophyta</taxon>
        <taxon>Embryophyta</taxon>
        <taxon>Tracheophyta</taxon>
        <taxon>Spermatophyta</taxon>
        <taxon>Magnoliopsida</taxon>
        <taxon>eudicotyledons</taxon>
        <taxon>Gunneridae</taxon>
        <taxon>Pentapetalae</taxon>
        <taxon>rosids</taxon>
        <taxon>malvids</taxon>
        <taxon>Brassicales</taxon>
        <taxon>Brassicaceae</taxon>
        <taxon>Brassiceae</taxon>
        <taxon>Brassica</taxon>
    </lineage>
</organism>
<name>A0A3P5YG11_BRACM</name>
<dbReference type="PANTHER" id="PTHR10783">
    <property type="entry name" value="XENOTROPIC AND POLYTROPIC RETROVIRUS RECEPTOR 1-RELATED"/>
    <property type="match status" value="1"/>
</dbReference>
<dbReference type="EMBL" id="LS974625">
    <property type="protein sequence ID" value="CAG7862154.1"/>
    <property type="molecule type" value="Genomic_DNA"/>
</dbReference>
<feature type="compositionally biased region" description="Acidic residues" evidence="10">
    <location>
        <begin position="1114"/>
        <end position="1124"/>
    </location>
</feature>
<dbReference type="PANTHER" id="PTHR10783:SF128">
    <property type="entry name" value="PHOSPHATE TRANSPORTER PHO1 HOMOLOG 5"/>
    <property type="match status" value="1"/>
</dbReference>
<feature type="transmembrane region" description="Helical" evidence="11">
    <location>
        <begin position="1607"/>
        <end position="1627"/>
    </location>
</feature>
<feature type="transmembrane region" description="Helical" evidence="11">
    <location>
        <begin position="1286"/>
        <end position="1308"/>
    </location>
</feature>
<feature type="domain" description="EXS" evidence="12">
    <location>
        <begin position="1494"/>
        <end position="1690"/>
    </location>
</feature>
<feature type="transmembrane region" description="Helical" evidence="11">
    <location>
        <begin position="649"/>
        <end position="668"/>
    </location>
</feature>
<dbReference type="PROSITE" id="PS51380">
    <property type="entry name" value="EXS"/>
    <property type="match status" value="2"/>
</dbReference>
<dbReference type="GO" id="GO:0005886">
    <property type="term" value="C:plasma membrane"/>
    <property type="evidence" value="ECO:0007669"/>
    <property type="project" value="UniProtKB-SubCell"/>
</dbReference>
<dbReference type="EMBL" id="LR031568">
    <property type="protein sequence ID" value="VDC60410.1"/>
    <property type="molecule type" value="Genomic_DNA"/>
</dbReference>
<feature type="transmembrane region" description="Helical" evidence="11">
    <location>
        <begin position="402"/>
        <end position="424"/>
    </location>
</feature>
<dbReference type="InterPro" id="IPR004331">
    <property type="entry name" value="SPX_dom"/>
</dbReference>
<feature type="domain" description="SPX" evidence="13">
    <location>
        <begin position="1"/>
        <end position="351"/>
    </location>
</feature>
<keyword evidence="5" id="KW-0592">Phosphate transport</keyword>
<evidence type="ECO:0000256" key="3">
    <source>
        <dbReference type="ARBA" id="ARBA00022448"/>
    </source>
</evidence>
<feature type="transmembrane region" description="Helical" evidence="11">
    <location>
        <begin position="554"/>
        <end position="572"/>
    </location>
</feature>
<dbReference type="CDD" id="cd14476">
    <property type="entry name" value="SPX_PHO1_like"/>
    <property type="match status" value="2"/>
</dbReference>
<evidence type="ECO:0000259" key="13">
    <source>
        <dbReference type="PROSITE" id="PS51382"/>
    </source>
</evidence>
<evidence type="ECO:0000256" key="9">
    <source>
        <dbReference type="ARBA" id="ARBA00043939"/>
    </source>
</evidence>
<comment type="function">
    <text evidence="9">May transport inorganic phosphate (Pi).</text>
</comment>
<dbReference type="InterPro" id="IPR034092">
    <property type="entry name" value="PHO1_SPX"/>
</dbReference>
<feature type="compositionally biased region" description="Acidic residues" evidence="10">
    <location>
        <begin position="226"/>
        <end position="236"/>
    </location>
</feature>
<feature type="domain" description="EXS" evidence="12">
    <location>
        <begin position="612"/>
        <end position="796"/>
    </location>
</feature>
<evidence type="ECO:0000256" key="11">
    <source>
        <dbReference type="SAM" id="Phobius"/>
    </source>
</evidence>